<protein>
    <recommendedName>
        <fullName evidence="5">Glucose-methanol-choline oxidoreductase N-terminal domain-containing protein</fullName>
    </recommendedName>
</protein>
<proteinExistence type="inferred from homology"/>
<dbReference type="PROSITE" id="PS00624">
    <property type="entry name" value="GMC_OXRED_2"/>
    <property type="match status" value="1"/>
</dbReference>
<reference evidence="6" key="2">
    <citation type="journal article" date="2019" name="IMA Fungus">
        <title>Genome sequencing and comparison of five Tilletia species to identify candidate genes for the detection of regulated species infecting wheat.</title>
        <authorList>
            <person name="Nguyen H.D.T."/>
            <person name="Sultana T."/>
            <person name="Kesanakurti P."/>
            <person name="Hambleton S."/>
        </authorList>
    </citation>
    <scope>NUCLEOTIDE SEQUENCE</scope>
    <source>
        <strain evidence="6">DAOMC 236426</strain>
    </source>
</reference>
<dbReference type="GO" id="GO:0016614">
    <property type="term" value="F:oxidoreductase activity, acting on CH-OH group of donors"/>
    <property type="evidence" value="ECO:0007669"/>
    <property type="project" value="InterPro"/>
</dbReference>
<evidence type="ECO:0000313" key="6">
    <source>
        <dbReference type="EMBL" id="KAE8256101.1"/>
    </source>
</evidence>
<feature type="binding site" evidence="4">
    <location>
        <position position="45"/>
    </location>
    <ligand>
        <name>FAD</name>
        <dbReference type="ChEBI" id="CHEBI:57692"/>
    </ligand>
</feature>
<keyword evidence="7" id="KW-1185">Reference proteome</keyword>
<dbReference type="Proteomes" id="UP000077684">
    <property type="component" value="Unassembled WGS sequence"/>
</dbReference>
<reference evidence="6" key="1">
    <citation type="submission" date="2016-04" db="EMBL/GenBank/DDBJ databases">
        <authorList>
            <person name="Nguyen H.D."/>
            <person name="Samba Siva P."/>
            <person name="Cullis J."/>
            <person name="Levesque C.A."/>
            <person name="Hambleton S."/>
        </authorList>
    </citation>
    <scope>NUCLEOTIDE SEQUENCE</scope>
    <source>
        <strain evidence="6">DAOMC 236426</strain>
    </source>
</reference>
<dbReference type="GO" id="GO:0050660">
    <property type="term" value="F:flavin adenine dinucleotide binding"/>
    <property type="evidence" value="ECO:0007669"/>
    <property type="project" value="InterPro"/>
</dbReference>
<comment type="cofactor">
    <cofactor evidence="1 4">
        <name>FAD</name>
        <dbReference type="ChEBI" id="CHEBI:57692"/>
    </cofactor>
</comment>
<dbReference type="PANTHER" id="PTHR11552:SF219">
    <property type="entry name" value="GLUCOSE-METHANOL-CHOLINE OXIDOREDUCTASE N-TERMINAL DOMAIN-CONTAINING PROTEIN"/>
    <property type="match status" value="1"/>
</dbReference>
<evidence type="ECO:0000256" key="2">
    <source>
        <dbReference type="ARBA" id="ARBA00010790"/>
    </source>
</evidence>
<dbReference type="Pfam" id="PF00732">
    <property type="entry name" value="GMC_oxred_N"/>
    <property type="match status" value="1"/>
</dbReference>
<feature type="active site" description="Proton donor" evidence="3">
    <location>
        <position position="363"/>
    </location>
</feature>
<feature type="domain" description="Glucose-methanol-choline oxidoreductase N-terminal" evidence="5">
    <location>
        <begin position="83"/>
        <end position="97"/>
    </location>
</feature>
<evidence type="ECO:0000256" key="1">
    <source>
        <dbReference type="ARBA" id="ARBA00001974"/>
    </source>
</evidence>
<organism evidence="6 7">
    <name type="scientific">Tilletia controversa</name>
    <name type="common">dwarf bunt fungus</name>
    <dbReference type="NCBI Taxonomy" id="13291"/>
    <lineage>
        <taxon>Eukaryota</taxon>
        <taxon>Fungi</taxon>
        <taxon>Dikarya</taxon>
        <taxon>Basidiomycota</taxon>
        <taxon>Ustilaginomycotina</taxon>
        <taxon>Exobasidiomycetes</taxon>
        <taxon>Tilletiales</taxon>
        <taxon>Tilletiaceae</taxon>
        <taxon>Tilletia</taxon>
    </lineage>
</organism>
<evidence type="ECO:0000256" key="3">
    <source>
        <dbReference type="PIRSR" id="PIRSR000137-1"/>
    </source>
</evidence>
<evidence type="ECO:0000313" key="7">
    <source>
        <dbReference type="Proteomes" id="UP000077684"/>
    </source>
</evidence>
<dbReference type="InterPro" id="IPR000172">
    <property type="entry name" value="GMC_OxRdtase_N"/>
</dbReference>
<dbReference type="InterPro" id="IPR036188">
    <property type="entry name" value="FAD/NAD-bd_sf"/>
</dbReference>
<dbReference type="InterPro" id="IPR007867">
    <property type="entry name" value="GMC_OxRtase_C"/>
</dbReference>
<accession>A0A8X7MZT8</accession>
<dbReference type="PIRSF" id="PIRSF000137">
    <property type="entry name" value="Alcohol_oxidase"/>
    <property type="match status" value="1"/>
</dbReference>
<dbReference type="AlphaFoldDB" id="A0A8X7MZT8"/>
<evidence type="ECO:0000259" key="5">
    <source>
        <dbReference type="PROSITE" id="PS00624"/>
    </source>
</evidence>
<dbReference type="EMBL" id="LWDE02000004">
    <property type="protein sequence ID" value="KAE8256101.1"/>
    <property type="molecule type" value="Genomic_DNA"/>
</dbReference>
<comment type="similarity">
    <text evidence="2">Belongs to the GMC oxidoreductase family.</text>
</comment>
<evidence type="ECO:0000256" key="4">
    <source>
        <dbReference type="PIRSR" id="PIRSR000137-2"/>
    </source>
</evidence>
<dbReference type="Gene3D" id="3.50.50.60">
    <property type="entry name" value="FAD/NAD(P)-binding domain"/>
    <property type="match status" value="1"/>
</dbReference>
<dbReference type="SUPFAM" id="SSF54373">
    <property type="entry name" value="FAD-linked reductases, C-terminal domain"/>
    <property type="match status" value="1"/>
</dbReference>
<dbReference type="SUPFAM" id="SSF51905">
    <property type="entry name" value="FAD/NAD(P)-binding domain"/>
    <property type="match status" value="1"/>
</dbReference>
<sequence>MATASYSIQTAQTPDGARHHAGFAYLPEDVLRDRSNLKLCVDAGVERVQLKEQAGKLVVEGVWVVQKGKVYFARAKHVIVSSGAIFSPCILQRSGLGPAPLLKSLSIPVLADLPGVGSNLTDHFLVPLHFSGPSQDSAYHMLRGVWALPTLIRNALTYWRTGRGLFSTAFTVESMSFFSTQDVEILPVQSGASSPDRIRVRCKDAREHVPDIEISVSGIWADQNMPQYYGLGKRGVICFLVWLVKPRSEGTVEIKSTKEADFPRVDPRYMQVEADTHALRTAVRVGLSIAAHMRNALGYDIGPACVPGWAPMEGGWDAECGPTLQRSKEDANLSAEFDFVDPVKIPDATVDSFIHRHAIPAQHMASTCRMGPAATEAVLDPATLEVYGNKSLSVCDGSIFPRVLSVHPSAAIVAVAEKHADDLIRST</sequence>
<feature type="active site" description="Proton acceptor" evidence="3">
    <location>
        <position position="407"/>
    </location>
</feature>
<comment type="caution">
    <text evidence="6">The sequence shown here is derived from an EMBL/GenBank/DDBJ whole genome shotgun (WGS) entry which is preliminary data.</text>
</comment>
<keyword evidence="4" id="KW-0274">FAD</keyword>
<feature type="binding site" evidence="4">
    <location>
        <position position="397"/>
    </location>
    <ligand>
        <name>FAD</name>
        <dbReference type="ChEBI" id="CHEBI:57692"/>
    </ligand>
</feature>
<name>A0A8X7MZT8_9BASI</name>
<dbReference type="Gene3D" id="3.30.560.10">
    <property type="entry name" value="Glucose Oxidase, domain 3"/>
    <property type="match status" value="1"/>
</dbReference>
<keyword evidence="4" id="KW-0285">Flavoprotein</keyword>
<dbReference type="InterPro" id="IPR012132">
    <property type="entry name" value="GMC_OxRdtase"/>
</dbReference>
<dbReference type="PANTHER" id="PTHR11552">
    <property type="entry name" value="GLUCOSE-METHANOL-CHOLINE GMC OXIDOREDUCTASE"/>
    <property type="match status" value="1"/>
</dbReference>
<gene>
    <name evidence="6" type="ORF">A4X06_0g77</name>
</gene>
<dbReference type="Pfam" id="PF05199">
    <property type="entry name" value="GMC_oxred_C"/>
    <property type="match status" value="1"/>
</dbReference>